<evidence type="ECO:0000313" key="3">
    <source>
        <dbReference type="EMBL" id="MEQ2204854.1"/>
    </source>
</evidence>
<dbReference type="InterPro" id="IPR045842">
    <property type="entry name" value="Fry_C"/>
</dbReference>
<dbReference type="InterPro" id="IPR039867">
    <property type="entry name" value="Furry/Tao3/Mor2"/>
</dbReference>
<gene>
    <name evidence="3" type="ORF">XENOCAPTIV_019706</name>
</gene>
<name>A0ABV0RA29_9TELE</name>
<evidence type="ECO:0000259" key="2">
    <source>
        <dbReference type="Pfam" id="PF19421"/>
    </source>
</evidence>
<dbReference type="Proteomes" id="UP001434883">
    <property type="component" value="Unassembled WGS sequence"/>
</dbReference>
<keyword evidence="4" id="KW-1185">Reference proteome</keyword>
<reference evidence="3 4" key="1">
    <citation type="submission" date="2021-06" db="EMBL/GenBank/DDBJ databases">
        <authorList>
            <person name="Palmer J.M."/>
        </authorList>
    </citation>
    <scope>NUCLEOTIDE SEQUENCE [LARGE SCALE GENOMIC DNA]</scope>
    <source>
        <strain evidence="3 4">XC_2019</strain>
        <tissue evidence="3">Muscle</tissue>
    </source>
</reference>
<proteinExistence type="predicted"/>
<feature type="domain" description="Protein furry C-terminal" evidence="2">
    <location>
        <begin position="48"/>
        <end position="112"/>
    </location>
</feature>
<protein>
    <recommendedName>
        <fullName evidence="2">Protein furry C-terminal domain-containing protein</fullName>
    </recommendedName>
</protein>
<feature type="compositionally biased region" description="Low complexity" evidence="1">
    <location>
        <begin position="86"/>
        <end position="98"/>
    </location>
</feature>
<feature type="non-terminal residue" evidence="3">
    <location>
        <position position="1"/>
    </location>
</feature>
<dbReference type="EMBL" id="JAHRIN010037801">
    <property type="protein sequence ID" value="MEQ2204854.1"/>
    <property type="molecule type" value="Genomic_DNA"/>
</dbReference>
<comment type="caution">
    <text evidence="3">The sequence shown here is derived from an EMBL/GenBank/DDBJ whole genome shotgun (WGS) entry which is preliminary data.</text>
</comment>
<dbReference type="PANTHER" id="PTHR12295:SF29">
    <property type="entry name" value="PROTEIN FURRY HOMOLOG"/>
    <property type="match status" value="1"/>
</dbReference>
<evidence type="ECO:0000313" key="4">
    <source>
        <dbReference type="Proteomes" id="UP001434883"/>
    </source>
</evidence>
<dbReference type="PANTHER" id="PTHR12295">
    <property type="entry name" value="FURRY-RELATED"/>
    <property type="match status" value="1"/>
</dbReference>
<organism evidence="3 4">
    <name type="scientific">Xenoophorus captivus</name>
    <dbReference type="NCBI Taxonomy" id="1517983"/>
    <lineage>
        <taxon>Eukaryota</taxon>
        <taxon>Metazoa</taxon>
        <taxon>Chordata</taxon>
        <taxon>Craniata</taxon>
        <taxon>Vertebrata</taxon>
        <taxon>Euteleostomi</taxon>
        <taxon>Actinopterygii</taxon>
        <taxon>Neopterygii</taxon>
        <taxon>Teleostei</taxon>
        <taxon>Neoteleostei</taxon>
        <taxon>Acanthomorphata</taxon>
        <taxon>Ovalentaria</taxon>
        <taxon>Atherinomorphae</taxon>
        <taxon>Cyprinodontiformes</taxon>
        <taxon>Goodeidae</taxon>
        <taxon>Xenoophorus</taxon>
    </lineage>
</organism>
<sequence length="114" mass="12687">VCLEEKNTKLSHLAHVMTLYKTRSYTRDPFSWVSVVCRYLHEAFSDITLNMVTYMAETPVIGRRFDGLQGSGGREGKARAMAVTRSTSSTSSGSNSNTILVPVSWRRPQSSQVV</sequence>
<feature type="region of interest" description="Disordered" evidence="1">
    <location>
        <begin position="66"/>
        <end position="114"/>
    </location>
</feature>
<dbReference type="Pfam" id="PF19421">
    <property type="entry name" value="Fry_C"/>
    <property type="match status" value="1"/>
</dbReference>
<accession>A0ABV0RA29</accession>
<evidence type="ECO:0000256" key="1">
    <source>
        <dbReference type="SAM" id="MobiDB-lite"/>
    </source>
</evidence>